<proteinExistence type="predicted"/>
<dbReference type="SUPFAM" id="SSF51735">
    <property type="entry name" value="NAD(P)-binding Rossmann-fold domains"/>
    <property type="match status" value="1"/>
</dbReference>
<accession>A0A9P7W5K6</accession>
<dbReference type="Pfam" id="PF01370">
    <property type="entry name" value="Epimerase"/>
    <property type="match status" value="1"/>
</dbReference>
<feature type="domain" description="NAD-dependent epimerase/dehydratase" evidence="1">
    <location>
        <begin position="20"/>
        <end position="227"/>
    </location>
</feature>
<dbReference type="CDD" id="cd05271">
    <property type="entry name" value="NDUFA9_like_SDR_a"/>
    <property type="match status" value="1"/>
</dbReference>
<reference evidence="2" key="1">
    <citation type="submission" date="2020-11" db="EMBL/GenBank/DDBJ databases">
        <title>Adaptations for nitrogen fixation in a non-lichenized fungal sporocarp promotes dispersal by wood-feeding termites.</title>
        <authorList>
            <consortium name="DOE Joint Genome Institute"/>
            <person name="Koch R.A."/>
            <person name="Yoon G."/>
            <person name="Arayal U."/>
            <person name="Lail K."/>
            <person name="Amirebrahimi M."/>
            <person name="Labutti K."/>
            <person name="Lipzen A."/>
            <person name="Riley R."/>
            <person name="Barry K."/>
            <person name="Henrissat B."/>
            <person name="Grigoriev I.V."/>
            <person name="Herr J.R."/>
            <person name="Aime M.C."/>
        </authorList>
    </citation>
    <scope>NUCLEOTIDE SEQUENCE</scope>
    <source>
        <strain evidence="2">MCA 3950</strain>
    </source>
</reference>
<keyword evidence="3" id="KW-1185">Reference proteome</keyword>
<dbReference type="AlphaFoldDB" id="A0A9P7W5K6"/>
<dbReference type="InterPro" id="IPR051207">
    <property type="entry name" value="ComplexI_NDUFA9_subunit"/>
</dbReference>
<dbReference type="Proteomes" id="UP000812287">
    <property type="component" value="Unassembled WGS sequence"/>
</dbReference>
<dbReference type="EMBL" id="MU250524">
    <property type="protein sequence ID" value="KAG7452355.1"/>
    <property type="molecule type" value="Genomic_DNA"/>
</dbReference>
<protein>
    <submittedName>
        <fullName evidence="2">NAD(P)-binding protein</fullName>
    </submittedName>
</protein>
<dbReference type="GeneID" id="66101059"/>
<dbReference type="Gene3D" id="3.40.50.720">
    <property type="entry name" value="NAD(P)-binding Rossmann-like Domain"/>
    <property type="match status" value="1"/>
</dbReference>
<comment type="caution">
    <text evidence="2">The sequence shown here is derived from an EMBL/GenBank/DDBJ whole genome shotgun (WGS) entry which is preliminary data.</text>
</comment>
<dbReference type="PANTHER" id="PTHR12126:SF11">
    <property type="entry name" value="NADH DEHYDROGENASE [UBIQUINONE] 1 ALPHA SUBCOMPLEX SUBUNIT 9, MITOCHONDRIAL"/>
    <property type="match status" value="1"/>
</dbReference>
<dbReference type="PANTHER" id="PTHR12126">
    <property type="entry name" value="NADH-UBIQUINONE OXIDOREDUCTASE 39 KDA SUBUNIT-RELATED"/>
    <property type="match status" value="1"/>
</dbReference>
<dbReference type="OrthoDB" id="275457at2759"/>
<evidence type="ECO:0000313" key="3">
    <source>
        <dbReference type="Proteomes" id="UP000812287"/>
    </source>
</evidence>
<sequence>MTPIRFASTSPSLMAEKVVICGAGFIGKQIARTLTRSQKLNFCVQLSSRHPQKSYDQLKESIPCGTLLSPVSVDVRDMSSLAAAFEKSSLVISLIGIMHGSPKDFEDIQWRGASNVAKAAQSVGAKLVHFSSIGADPSSSIPYTRTKGLGEISVLEHCPSATVIRPSLVFGPEDDFFNRFSRLSQLLPFLPVFGGGTSRFQPVYVEDLARAVEIIATADTQVKKEVYGKIIEAGGPDVFTYRELMSLVLKYNGRHRPIVSLPFFVGQVQGFFLEKLPFNMFTVTRAQIEQLKSDNVVQDVEGSLNFVSFEKLLRTYCEPPRSVHDVLPGYLR</sequence>
<gene>
    <name evidence="2" type="ORF">BT62DRAFT_1071502</name>
</gene>
<name>A0A9P7W5K6_9AGAR</name>
<dbReference type="GO" id="GO:0005739">
    <property type="term" value="C:mitochondrion"/>
    <property type="evidence" value="ECO:0007669"/>
    <property type="project" value="TreeGrafter"/>
</dbReference>
<dbReference type="InterPro" id="IPR001509">
    <property type="entry name" value="Epimerase_deHydtase"/>
</dbReference>
<evidence type="ECO:0000259" key="1">
    <source>
        <dbReference type="Pfam" id="PF01370"/>
    </source>
</evidence>
<organism evidence="2 3">
    <name type="scientific">Guyanagaster necrorhizus</name>
    <dbReference type="NCBI Taxonomy" id="856835"/>
    <lineage>
        <taxon>Eukaryota</taxon>
        <taxon>Fungi</taxon>
        <taxon>Dikarya</taxon>
        <taxon>Basidiomycota</taxon>
        <taxon>Agaricomycotina</taxon>
        <taxon>Agaricomycetes</taxon>
        <taxon>Agaricomycetidae</taxon>
        <taxon>Agaricales</taxon>
        <taxon>Marasmiineae</taxon>
        <taxon>Physalacriaceae</taxon>
        <taxon>Guyanagaster</taxon>
    </lineage>
</organism>
<evidence type="ECO:0000313" key="2">
    <source>
        <dbReference type="EMBL" id="KAG7452355.1"/>
    </source>
</evidence>
<dbReference type="GO" id="GO:0044877">
    <property type="term" value="F:protein-containing complex binding"/>
    <property type="evidence" value="ECO:0007669"/>
    <property type="project" value="TreeGrafter"/>
</dbReference>
<dbReference type="InterPro" id="IPR036291">
    <property type="entry name" value="NAD(P)-bd_dom_sf"/>
</dbReference>
<dbReference type="RefSeq" id="XP_043045855.1">
    <property type="nucleotide sequence ID" value="XM_043178765.1"/>
</dbReference>